<dbReference type="Proteomes" id="UP001499988">
    <property type="component" value="Unassembled WGS sequence"/>
</dbReference>
<keyword evidence="2" id="KW-0813">Transport</keyword>
<keyword evidence="4 7" id="KW-0812">Transmembrane</keyword>
<dbReference type="EMBL" id="BAABJZ010000097">
    <property type="protein sequence ID" value="GAA4896486.1"/>
    <property type="molecule type" value="Genomic_DNA"/>
</dbReference>
<comment type="caution">
    <text evidence="8">The sequence shown here is derived from an EMBL/GenBank/DDBJ whole genome shotgun (WGS) entry which is preliminary data.</text>
</comment>
<protein>
    <recommendedName>
        <fullName evidence="10">ABC transporter permease</fullName>
    </recommendedName>
</protein>
<sequence length="477" mass="53148">MLAHLDSHRFALALLILGLIAIIGGDWTTLNTDYAAEMQRLLQGMLWPDLFATEFLLNALGTTITIAVLGIALGAALGAAMVPLYRFALVRVGCTAVRAVHEIFWALLFLQVFGLSTVTALLALALPYAATFARVFSDILSQAPRSVARALPLDTPRLLALLYAKVLPVWPQLVSYTRYRFECALRASAVLGFVGLPTLGFHLETAFRQGYYAQGGALLWLFFALIGTQKWWLRGWSWPLLALLGLVWLPWQVHFEPAWAKRFLLDEIWPQLQYTDHSLWLWLEQIWAQAGPGIWGTLMVAFMALLLSALLCSISWPIATRRLFPRSVWLGRAALLVGRSMPELLLAFILLMIFGPSMLPAALALAIHNGSLIAHLLAQRADDLPLRRDTGTDPSSWAYEYVPRLAPGMRDLLTYRFEIMVRETAMLGMLGVASLGFYVDSAFELFQFDVAFALIVITALINILIAGLCTRLFSQRD</sequence>
<feature type="transmembrane region" description="Helical" evidence="7">
    <location>
        <begin position="235"/>
        <end position="253"/>
    </location>
</feature>
<evidence type="ECO:0000313" key="9">
    <source>
        <dbReference type="Proteomes" id="UP001499988"/>
    </source>
</evidence>
<feature type="transmembrane region" description="Helical" evidence="7">
    <location>
        <begin position="209"/>
        <end position="228"/>
    </location>
</feature>
<keyword evidence="5 7" id="KW-1133">Transmembrane helix</keyword>
<evidence type="ECO:0000256" key="6">
    <source>
        <dbReference type="ARBA" id="ARBA00023136"/>
    </source>
</evidence>
<evidence type="ECO:0000313" key="8">
    <source>
        <dbReference type="EMBL" id="GAA4896486.1"/>
    </source>
</evidence>
<keyword evidence="9" id="KW-1185">Reference proteome</keyword>
<feature type="transmembrane region" description="Helical" evidence="7">
    <location>
        <begin position="294"/>
        <end position="318"/>
    </location>
</feature>
<reference evidence="9" key="1">
    <citation type="journal article" date="2019" name="Int. J. Syst. Evol. Microbiol.">
        <title>The Global Catalogue of Microorganisms (GCM) 10K type strain sequencing project: providing services to taxonomists for standard genome sequencing and annotation.</title>
        <authorList>
            <consortium name="The Broad Institute Genomics Platform"/>
            <consortium name="The Broad Institute Genome Sequencing Center for Infectious Disease"/>
            <person name="Wu L."/>
            <person name="Ma J."/>
        </authorList>
    </citation>
    <scope>NUCLEOTIDE SEQUENCE [LARGE SCALE GENOMIC DNA]</scope>
    <source>
        <strain evidence="9">JCM 18401</strain>
    </source>
</reference>
<evidence type="ECO:0008006" key="10">
    <source>
        <dbReference type="Google" id="ProtNLM"/>
    </source>
</evidence>
<evidence type="ECO:0000256" key="2">
    <source>
        <dbReference type="ARBA" id="ARBA00022448"/>
    </source>
</evidence>
<keyword evidence="6 7" id="KW-0472">Membrane</keyword>
<keyword evidence="3" id="KW-1003">Cell membrane</keyword>
<comment type="subcellular location">
    <subcellularLocation>
        <location evidence="1">Cell membrane</location>
        <topology evidence="1">Multi-pass membrane protein</topology>
    </subcellularLocation>
</comment>
<dbReference type="SUPFAM" id="SSF161098">
    <property type="entry name" value="MetI-like"/>
    <property type="match status" value="2"/>
</dbReference>
<evidence type="ECO:0000256" key="4">
    <source>
        <dbReference type="ARBA" id="ARBA00022692"/>
    </source>
</evidence>
<dbReference type="PANTHER" id="PTHR30043">
    <property type="entry name" value="PHOSPHONATES TRANSPORT SYSTEM PERMEASE PROTEIN"/>
    <property type="match status" value="1"/>
</dbReference>
<dbReference type="InterPro" id="IPR035906">
    <property type="entry name" value="MetI-like_sf"/>
</dbReference>
<evidence type="ECO:0000256" key="3">
    <source>
        <dbReference type="ARBA" id="ARBA00022475"/>
    </source>
</evidence>
<feature type="transmembrane region" description="Helical" evidence="7">
    <location>
        <begin position="55"/>
        <end position="82"/>
    </location>
</feature>
<evidence type="ECO:0000256" key="5">
    <source>
        <dbReference type="ARBA" id="ARBA00022989"/>
    </source>
</evidence>
<feature type="transmembrane region" description="Helical" evidence="7">
    <location>
        <begin position="103"/>
        <end position="130"/>
    </location>
</feature>
<evidence type="ECO:0000256" key="7">
    <source>
        <dbReference type="SAM" id="Phobius"/>
    </source>
</evidence>
<proteinExistence type="predicted"/>
<feature type="transmembrane region" description="Helical" evidence="7">
    <location>
        <begin position="451"/>
        <end position="473"/>
    </location>
</feature>
<dbReference type="RefSeq" id="WP_345336474.1">
    <property type="nucleotide sequence ID" value="NZ_BAABJZ010000097.1"/>
</dbReference>
<gene>
    <name evidence="8" type="ORF">GCM10023333_32160</name>
</gene>
<name>A0ABP9F9I4_9GAMM</name>
<accession>A0ABP9F9I4</accession>
<dbReference type="PANTHER" id="PTHR30043:SF1">
    <property type="entry name" value="ABC TRANSPORT SYSTEM PERMEASE PROTEIN P69"/>
    <property type="match status" value="1"/>
</dbReference>
<evidence type="ECO:0000256" key="1">
    <source>
        <dbReference type="ARBA" id="ARBA00004651"/>
    </source>
</evidence>
<dbReference type="Gene3D" id="1.10.3720.10">
    <property type="entry name" value="MetI-like"/>
    <property type="match status" value="2"/>
</dbReference>
<organism evidence="8 9">
    <name type="scientific">Ferrimonas pelagia</name>
    <dbReference type="NCBI Taxonomy" id="1177826"/>
    <lineage>
        <taxon>Bacteria</taxon>
        <taxon>Pseudomonadati</taxon>
        <taxon>Pseudomonadota</taxon>
        <taxon>Gammaproteobacteria</taxon>
        <taxon>Alteromonadales</taxon>
        <taxon>Ferrimonadaceae</taxon>
        <taxon>Ferrimonas</taxon>
    </lineage>
</organism>